<dbReference type="Proteomes" id="UP001166674">
    <property type="component" value="Unassembled WGS sequence"/>
</dbReference>
<organism evidence="4 5">
    <name type="scientific">Sciurus carolinensis</name>
    <name type="common">Eastern gray squirrel</name>
    <dbReference type="NCBI Taxonomy" id="30640"/>
    <lineage>
        <taxon>Eukaryota</taxon>
        <taxon>Metazoa</taxon>
        <taxon>Chordata</taxon>
        <taxon>Craniata</taxon>
        <taxon>Vertebrata</taxon>
        <taxon>Euteleostomi</taxon>
        <taxon>Mammalia</taxon>
        <taxon>Eutheria</taxon>
        <taxon>Euarchontoglires</taxon>
        <taxon>Glires</taxon>
        <taxon>Rodentia</taxon>
        <taxon>Sciuromorpha</taxon>
        <taxon>Sciuridae</taxon>
        <taxon>Sciurinae</taxon>
        <taxon>Sciurini</taxon>
        <taxon>Sciurus</taxon>
    </lineage>
</organism>
<keyword evidence="2" id="KW-0812">Transmembrane</keyword>
<dbReference type="Gene3D" id="1.10.720.40">
    <property type="match status" value="1"/>
</dbReference>
<feature type="transmembrane region" description="Helical" evidence="2">
    <location>
        <begin position="161"/>
        <end position="181"/>
    </location>
</feature>
<evidence type="ECO:0000259" key="3">
    <source>
        <dbReference type="PROSITE" id="PS50954"/>
    </source>
</evidence>
<keyword evidence="5" id="KW-1185">Reference proteome</keyword>
<dbReference type="AlphaFoldDB" id="A0AA41T1Z6"/>
<gene>
    <name evidence="4" type="ORF">SUZIE_159035</name>
</gene>
<dbReference type="InterPro" id="IPR003887">
    <property type="entry name" value="LEM_dom"/>
</dbReference>
<dbReference type="PANTHER" id="PTHR12019">
    <property type="entry name" value="LAMINA-ASSOCIATED POLYPEPTIDE THYMOPOIETIN"/>
    <property type="match status" value="1"/>
</dbReference>
<dbReference type="EMBL" id="JAATJV010373700">
    <property type="protein sequence ID" value="MBZ3880667.1"/>
    <property type="molecule type" value="Genomic_DNA"/>
</dbReference>
<keyword evidence="2" id="KW-0472">Membrane</keyword>
<evidence type="ECO:0000313" key="5">
    <source>
        <dbReference type="Proteomes" id="UP001166674"/>
    </source>
</evidence>
<dbReference type="CDD" id="cd12940">
    <property type="entry name" value="LEM_LAP2_LEMD1"/>
    <property type="match status" value="1"/>
</dbReference>
<name>A0AA41T1Z6_SCICA</name>
<comment type="caution">
    <text evidence="4">The sequence shown here is derived from an EMBL/GenBank/DDBJ whole genome shotgun (WGS) entry which is preliminary data.</text>
</comment>
<dbReference type="PROSITE" id="PS50954">
    <property type="entry name" value="LEM"/>
    <property type="match status" value="1"/>
</dbReference>
<accession>A0AA41T1Z6</accession>
<protein>
    <submittedName>
        <fullName evidence="4">LEM domain-containing protein 1</fullName>
    </submittedName>
</protein>
<feature type="domain" description="LEM" evidence="3">
    <location>
        <begin position="1"/>
        <end position="45"/>
    </location>
</feature>
<dbReference type="SMART" id="SM00540">
    <property type="entry name" value="LEM"/>
    <property type="match status" value="1"/>
</dbReference>
<dbReference type="PANTHER" id="PTHR12019:SF12">
    <property type="entry name" value="LEM DOMAIN-CONTAINING PROTEIN 1"/>
    <property type="match status" value="1"/>
</dbReference>
<evidence type="ECO:0000313" key="4">
    <source>
        <dbReference type="EMBL" id="MBZ3880667.1"/>
    </source>
</evidence>
<proteinExistence type="predicted"/>
<dbReference type="InterPro" id="IPR051656">
    <property type="entry name" value="LEM_domain"/>
</dbReference>
<dbReference type="SUPFAM" id="SSF63451">
    <property type="entry name" value="LEM domain"/>
    <property type="match status" value="1"/>
</dbReference>
<evidence type="ECO:0000256" key="2">
    <source>
        <dbReference type="SAM" id="Phobius"/>
    </source>
</evidence>
<dbReference type="Pfam" id="PF03020">
    <property type="entry name" value="LEM"/>
    <property type="match status" value="1"/>
</dbReference>
<dbReference type="InterPro" id="IPR011015">
    <property type="entry name" value="LEM/LEM-like_dom_sf"/>
</dbReference>
<reference evidence="4" key="1">
    <citation type="submission" date="2020-03" db="EMBL/GenBank/DDBJ databases">
        <title>Studies in the Genomics of Life Span.</title>
        <authorList>
            <person name="Glass D."/>
        </authorList>
    </citation>
    <scope>NUCLEOTIDE SEQUENCE</scope>
    <source>
        <strain evidence="4">SUZIE</strain>
        <tissue evidence="4">Muscle</tissue>
    </source>
</reference>
<dbReference type="FunFam" id="1.10.720.40:FF:000001">
    <property type="entry name" value="LEM domain containing 2, isoform CRA_a"/>
    <property type="match status" value="1"/>
</dbReference>
<feature type="region of interest" description="Disordered" evidence="1">
    <location>
        <begin position="45"/>
        <end position="65"/>
    </location>
</feature>
<keyword evidence="2" id="KW-1133">Transmembrane helix</keyword>
<evidence type="ECO:0000256" key="1">
    <source>
        <dbReference type="SAM" id="MobiDB-lite"/>
    </source>
</evidence>
<sequence>MVDVKCLSDCDLQNQLEKLGFSPGPILPSTRKVYEKKLVQLLVSPPRSPPVTYEPRKPNGPLDSNKNEVFNALLKEKIILSTEKSKEPKKRLKTTSTKTKAGDIYYGGQKPGDTYYGGQKRTKGTRSAARAPKARVNYRPSTEDCLYSALNQSDDEYGFPAGFKLAVLGILLIVLFVYITVEKEPLFR</sequence>